<keyword evidence="2 5" id="KW-0812">Transmembrane</keyword>
<protein>
    <submittedName>
        <fullName evidence="6">DUF4870 domain-containing protein</fullName>
    </submittedName>
</protein>
<comment type="subcellular location">
    <subcellularLocation>
        <location evidence="1">Membrane</location>
        <topology evidence="1">Multi-pass membrane protein</topology>
    </subcellularLocation>
</comment>
<keyword evidence="7" id="KW-1185">Reference proteome</keyword>
<accession>A0ABT6FRD1</accession>
<name>A0ABT6FRD1_9FLAO</name>
<sequence>METSISKHEKNVSTVIHLSTFSKYFIPFGNFIIPLLIWTSNKDRLSFVDENGKEAINFQISILLYSIALGIIVIPIVLFTAWEFVGFADLLEHNTHEINFNFEHLSGLGVNTLVLIVAGMAGVGLLLMDLFCTIIATLRANDGIVYRYPLSIKFIK</sequence>
<gene>
    <name evidence="6" type="ORF">OSR52_08085</name>
</gene>
<evidence type="ECO:0000256" key="1">
    <source>
        <dbReference type="ARBA" id="ARBA00004141"/>
    </source>
</evidence>
<organism evidence="6 7">
    <name type="scientific">Galbibacter pacificus</name>
    <dbReference type="NCBI Taxonomy" id="2996052"/>
    <lineage>
        <taxon>Bacteria</taxon>
        <taxon>Pseudomonadati</taxon>
        <taxon>Bacteroidota</taxon>
        <taxon>Flavobacteriia</taxon>
        <taxon>Flavobacteriales</taxon>
        <taxon>Flavobacteriaceae</taxon>
        <taxon>Galbibacter</taxon>
    </lineage>
</organism>
<reference evidence="6" key="1">
    <citation type="submission" date="2022-11" db="EMBL/GenBank/DDBJ databases">
        <title>High-quality draft genome sequence of Galbibacter sp. strain CMA-7.</title>
        <authorList>
            <person name="Wei L."/>
            <person name="Dong C."/>
            <person name="Shao Z."/>
        </authorList>
    </citation>
    <scope>NUCLEOTIDE SEQUENCE</scope>
    <source>
        <strain evidence="6">CMA-7</strain>
    </source>
</reference>
<dbReference type="Pfam" id="PF09685">
    <property type="entry name" value="MamF_MmsF"/>
    <property type="match status" value="1"/>
</dbReference>
<dbReference type="RefSeq" id="WP_277898920.1">
    <property type="nucleotide sequence ID" value="NZ_JAPMUA010000002.1"/>
</dbReference>
<feature type="transmembrane region" description="Helical" evidence="5">
    <location>
        <begin position="113"/>
        <end position="138"/>
    </location>
</feature>
<dbReference type="Proteomes" id="UP001153642">
    <property type="component" value="Unassembled WGS sequence"/>
</dbReference>
<feature type="transmembrane region" description="Helical" evidence="5">
    <location>
        <begin position="24"/>
        <end position="41"/>
    </location>
</feature>
<keyword evidence="3 5" id="KW-1133">Transmembrane helix</keyword>
<evidence type="ECO:0000256" key="2">
    <source>
        <dbReference type="ARBA" id="ARBA00022692"/>
    </source>
</evidence>
<evidence type="ECO:0000313" key="7">
    <source>
        <dbReference type="Proteomes" id="UP001153642"/>
    </source>
</evidence>
<evidence type="ECO:0000256" key="3">
    <source>
        <dbReference type="ARBA" id="ARBA00022989"/>
    </source>
</evidence>
<evidence type="ECO:0000313" key="6">
    <source>
        <dbReference type="EMBL" id="MDG3585827.1"/>
    </source>
</evidence>
<proteinExistence type="predicted"/>
<evidence type="ECO:0000256" key="5">
    <source>
        <dbReference type="SAM" id="Phobius"/>
    </source>
</evidence>
<dbReference type="InterPro" id="IPR019109">
    <property type="entry name" value="MamF_MmsF"/>
</dbReference>
<keyword evidence="4 5" id="KW-0472">Membrane</keyword>
<dbReference type="EMBL" id="JAPMUA010000002">
    <property type="protein sequence ID" value="MDG3585827.1"/>
    <property type="molecule type" value="Genomic_DNA"/>
</dbReference>
<comment type="caution">
    <text evidence="6">The sequence shown here is derived from an EMBL/GenBank/DDBJ whole genome shotgun (WGS) entry which is preliminary data.</text>
</comment>
<evidence type="ECO:0000256" key="4">
    <source>
        <dbReference type="ARBA" id="ARBA00023136"/>
    </source>
</evidence>
<feature type="transmembrane region" description="Helical" evidence="5">
    <location>
        <begin position="62"/>
        <end position="82"/>
    </location>
</feature>